<feature type="compositionally biased region" description="Polar residues" evidence="1">
    <location>
        <begin position="55"/>
        <end position="79"/>
    </location>
</feature>
<protein>
    <submittedName>
        <fullName evidence="2">Mucin-5AC isoform X1</fullName>
    </submittedName>
</protein>
<dbReference type="AlphaFoldDB" id="A0A699GQ47"/>
<gene>
    <name evidence="2" type="ORF">Tci_014577</name>
</gene>
<dbReference type="EMBL" id="BKCJ010001592">
    <property type="protein sequence ID" value="GEU42599.1"/>
    <property type="molecule type" value="Genomic_DNA"/>
</dbReference>
<evidence type="ECO:0000256" key="1">
    <source>
        <dbReference type="SAM" id="MobiDB-lite"/>
    </source>
</evidence>
<feature type="region of interest" description="Disordered" evidence="1">
    <location>
        <begin position="53"/>
        <end position="182"/>
    </location>
</feature>
<accession>A0A699GQ47</accession>
<feature type="compositionally biased region" description="Low complexity" evidence="1">
    <location>
        <begin position="84"/>
        <end position="174"/>
    </location>
</feature>
<proteinExistence type="predicted"/>
<name>A0A699GQ47_TANCI</name>
<evidence type="ECO:0000313" key="2">
    <source>
        <dbReference type="EMBL" id="GEU42599.1"/>
    </source>
</evidence>
<comment type="caution">
    <text evidence="2">The sequence shown here is derived from an EMBL/GenBank/DDBJ whole genome shotgun (WGS) entry which is preliminary data.</text>
</comment>
<reference evidence="2" key="1">
    <citation type="journal article" date="2019" name="Sci. Rep.">
        <title>Draft genome of Tanacetum cinerariifolium, the natural source of mosquito coil.</title>
        <authorList>
            <person name="Yamashiro T."/>
            <person name="Shiraishi A."/>
            <person name="Satake H."/>
            <person name="Nakayama K."/>
        </authorList>
    </citation>
    <scope>NUCLEOTIDE SEQUENCE</scope>
</reference>
<sequence length="288" mass="31231">MHELKIMVDPNDDISVMEEILAQPKANVSEPDVNRHDEPEVVIDVASQDLLHTQPGATGRNNIVSRQPLSSPGLNTTSVGLRRPSSSGGPAASSKPMSSSATRPMSSSTTRTSSNITSRPTSNIPSRPIRSSTPTSRSNMSSTKPTLPVRSSTPTPRSTERSSTLTSRSTSSLPATKHMSRASTLTRRKLFSFRVRVVSEDRSMQSTPSHTSSLSYQSSSSSLDFLISLSAVGLNPGSSLSFMKGDDDHLLESGNHFFVKWTSPLLTLIEEKQATVRAIKRQNEMIYS</sequence>
<organism evidence="2">
    <name type="scientific">Tanacetum cinerariifolium</name>
    <name type="common">Dalmatian daisy</name>
    <name type="synonym">Chrysanthemum cinerariifolium</name>
    <dbReference type="NCBI Taxonomy" id="118510"/>
    <lineage>
        <taxon>Eukaryota</taxon>
        <taxon>Viridiplantae</taxon>
        <taxon>Streptophyta</taxon>
        <taxon>Embryophyta</taxon>
        <taxon>Tracheophyta</taxon>
        <taxon>Spermatophyta</taxon>
        <taxon>Magnoliopsida</taxon>
        <taxon>eudicotyledons</taxon>
        <taxon>Gunneridae</taxon>
        <taxon>Pentapetalae</taxon>
        <taxon>asterids</taxon>
        <taxon>campanulids</taxon>
        <taxon>Asterales</taxon>
        <taxon>Asteraceae</taxon>
        <taxon>Asteroideae</taxon>
        <taxon>Anthemideae</taxon>
        <taxon>Anthemidinae</taxon>
        <taxon>Tanacetum</taxon>
    </lineage>
</organism>